<keyword evidence="8" id="KW-0175">Coiled coil</keyword>
<evidence type="ECO:0000313" key="10">
    <source>
        <dbReference type="EMBL" id="BBO22940.1"/>
    </source>
</evidence>
<dbReference type="GO" id="GO:0015562">
    <property type="term" value="F:efflux transmembrane transporter activity"/>
    <property type="evidence" value="ECO:0007669"/>
    <property type="project" value="InterPro"/>
</dbReference>
<evidence type="ECO:0000256" key="9">
    <source>
        <dbReference type="SAM" id="SignalP"/>
    </source>
</evidence>
<proteinExistence type="inferred from homology"/>
<dbReference type="AlphaFoldDB" id="A0A809R5W5"/>
<keyword evidence="6" id="KW-0472">Membrane</keyword>
<dbReference type="Proteomes" id="UP000662873">
    <property type="component" value="Chromosome"/>
</dbReference>
<keyword evidence="9" id="KW-0732">Signal</keyword>
<dbReference type="GO" id="GO:1990281">
    <property type="term" value="C:efflux pump complex"/>
    <property type="evidence" value="ECO:0007669"/>
    <property type="project" value="TreeGrafter"/>
</dbReference>
<evidence type="ECO:0000256" key="4">
    <source>
        <dbReference type="ARBA" id="ARBA00022452"/>
    </source>
</evidence>
<evidence type="ECO:0000256" key="7">
    <source>
        <dbReference type="ARBA" id="ARBA00023237"/>
    </source>
</evidence>
<evidence type="ECO:0000256" key="6">
    <source>
        <dbReference type="ARBA" id="ARBA00023136"/>
    </source>
</evidence>
<evidence type="ECO:0000256" key="2">
    <source>
        <dbReference type="ARBA" id="ARBA00007613"/>
    </source>
</evidence>
<evidence type="ECO:0000256" key="5">
    <source>
        <dbReference type="ARBA" id="ARBA00022692"/>
    </source>
</evidence>
<sequence length="442" mass="49270">MFSAMTRIGNKTGLRAAYGLSALLCATAFAQDQEALSLQRTLELTIANNGTVRAAFLDLEAARSRVRQAFSLFLPTVTPSFRYDTSRSETYTGSFAGVTKRSDGTPQVTANWRLLDSGEREWSYQSSRRQASAAEWDAIQTVRNLLFQVHQQYYDALRAQELMAVSEAQLNRAETILKQTDAQIEVGMAPKKDRLQANADFLNAQVQRLQTLNQRAIALTTLKATLAWPESRDLPKLMAAMVPQRFPPILPLAEATRLGLANRPDLQSRRQRLSSQRYQVLRAERDASFSWTLDASYVRQFGPDVSDQRALTFLVSMPLFDGNFARESARQARLSYDAFEAELVQAERQARAEIESAHVSLSQDIERVHAALAAREAAQLNYEAAVESQKQGAEGTTVITVLTAQVSLVTAELNYVEAVYDYLISEMRLRLAVGESLPGEES</sequence>
<dbReference type="GO" id="GO:0015288">
    <property type="term" value="F:porin activity"/>
    <property type="evidence" value="ECO:0007669"/>
    <property type="project" value="TreeGrafter"/>
</dbReference>
<dbReference type="InterPro" id="IPR003423">
    <property type="entry name" value="OMP_efflux"/>
</dbReference>
<keyword evidence="7" id="KW-0998">Cell outer membrane</keyword>
<dbReference type="SUPFAM" id="SSF56954">
    <property type="entry name" value="Outer membrane efflux proteins (OEP)"/>
    <property type="match status" value="1"/>
</dbReference>
<evidence type="ECO:0000256" key="3">
    <source>
        <dbReference type="ARBA" id="ARBA00022448"/>
    </source>
</evidence>
<dbReference type="InterPro" id="IPR051906">
    <property type="entry name" value="TolC-like"/>
</dbReference>
<dbReference type="EMBL" id="AP021858">
    <property type="protein sequence ID" value="BBO22940.1"/>
    <property type="molecule type" value="Genomic_DNA"/>
</dbReference>
<keyword evidence="4" id="KW-1134">Transmembrane beta strand</keyword>
<organism evidence="10 11">
    <name type="scientific">Candidatus Nitrosymbiomonas proteolyticus</name>
    <dbReference type="NCBI Taxonomy" id="2608984"/>
    <lineage>
        <taxon>Bacteria</taxon>
        <taxon>Bacillati</taxon>
        <taxon>Armatimonadota</taxon>
        <taxon>Armatimonadota incertae sedis</taxon>
        <taxon>Candidatus Nitrosymbiomonas</taxon>
    </lineage>
</organism>
<dbReference type="GO" id="GO:0009279">
    <property type="term" value="C:cell outer membrane"/>
    <property type="evidence" value="ECO:0007669"/>
    <property type="project" value="UniProtKB-SubCell"/>
</dbReference>
<keyword evidence="3" id="KW-0813">Transport</keyword>
<feature type="chain" id="PRO_5035325938" evidence="9">
    <location>
        <begin position="31"/>
        <end position="442"/>
    </location>
</feature>
<accession>A0A809R5W5</accession>
<feature type="coiled-coil region" evidence="8">
    <location>
        <begin position="163"/>
        <end position="212"/>
    </location>
</feature>
<evidence type="ECO:0000313" key="11">
    <source>
        <dbReference type="Proteomes" id="UP000662873"/>
    </source>
</evidence>
<name>A0A809R5W5_9BACT</name>
<dbReference type="PANTHER" id="PTHR30026">
    <property type="entry name" value="OUTER MEMBRANE PROTEIN TOLC"/>
    <property type="match status" value="1"/>
</dbReference>
<gene>
    <name evidence="10" type="ORF">NPRO_05350</name>
</gene>
<feature type="coiled-coil region" evidence="8">
    <location>
        <begin position="329"/>
        <end position="356"/>
    </location>
</feature>
<feature type="signal peptide" evidence="9">
    <location>
        <begin position="1"/>
        <end position="30"/>
    </location>
</feature>
<dbReference type="KEGG" id="npy:NPRO_05350"/>
<protein>
    <submittedName>
        <fullName evidence="10">Hypothetical conserved protein</fullName>
    </submittedName>
</protein>
<dbReference type="Pfam" id="PF02321">
    <property type="entry name" value="OEP"/>
    <property type="match status" value="2"/>
</dbReference>
<comment type="similarity">
    <text evidence="2">Belongs to the outer membrane factor (OMF) (TC 1.B.17) family.</text>
</comment>
<dbReference type="Gene3D" id="1.20.1600.10">
    <property type="entry name" value="Outer membrane efflux proteins (OEP)"/>
    <property type="match status" value="1"/>
</dbReference>
<evidence type="ECO:0000256" key="8">
    <source>
        <dbReference type="SAM" id="Coils"/>
    </source>
</evidence>
<reference evidence="10" key="1">
    <citation type="journal article" name="DNA Res.">
        <title>The physiological potential of anammox bacteria as revealed by their core genome structure.</title>
        <authorList>
            <person name="Okubo T."/>
            <person name="Toyoda A."/>
            <person name="Fukuhara K."/>
            <person name="Uchiyama I."/>
            <person name="Harigaya Y."/>
            <person name="Kuroiwa M."/>
            <person name="Suzuki T."/>
            <person name="Murakami Y."/>
            <person name="Suwa Y."/>
            <person name="Takami H."/>
        </authorList>
    </citation>
    <scope>NUCLEOTIDE SEQUENCE</scope>
    <source>
        <strain evidence="10">317325-2</strain>
    </source>
</reference>
<dbReference type="PANTHER" id="PTHR30026:SF20">
    <property type="entry name" value="OUTER MEMBRANE PROTEIN TOLC"/>
    <property type="match status" value="1"/>
</dbReference>
<keyword evidence="5" id="KW-0812">Transmembrane</keyword>
<comment type="subcellular location">
    <subcellularLocation>
        <location evidence="1">Cell outer membrane</location>
    </subcellularLocation>
</comment>
<evidence type="ECO:0000256" key="1">
    <source>
        <dbReference type="ARBA" id="ARBA00004442"/>
    </source>
</evidence>